<accession>A0ABQ8HL92</accession>
<dbReference type="EMBL" id="JAFEMO010000009">
    <property type="protein sequence ID" value="KAH7565034.1"/>
    <property type="molecule type" value="Genomic_DNA"/>
</dbReference>
<dbReference type="Proteomes" id="UP000827721">
    <property type="component" value="Unassembled WGS sequence"/>
</dbReference>
<evidence type="ECO:0000313" key="3">
    <source>
        <dbReference type="Proteomes" id="UP000827721"/>
    </source>
</evidence>
<gene>
    <name evidence="2" type="ORF">JRO89_XS09G0116000</name>
</gene>
<feature type="compositionally biased region" description="Pro residues" evidence="1">
    <location>
        <begin position="174"/>
        <end position="183"/>
    </location>
</feature>
<evidence type="ECO:0000313" key="2">
    <source>
        <dbReference type="EMBL" id="KAH7565034.1"/>
    </source>
</evidence>
<reference evidence="2 3" key="1">
    <citation type="submission" date="2021-02" db="EMBL/GenBank/DDBJ databases">
        <title>Plant Genome Project.</title>
        <authorList>
            <person name="Zhang R.-G."/>
        </authorList>
    </citation>
    <scope>NUCLEOTIDE SEQUENCE [LARGE SCALE GENOMIC DNA]</scope>
    <source>
        <tissue evidence="2">Leaves</tissue>
    </source>
</reference>
<proteinExistence type="predicted"/>
<evidence type="ECO:0000256" key="1">
    <source>
        <dbReference type="SAM" id="MobiDB-lite"/>
    </source>
</evidence>
<name>A0ABQ8HL92_9ROSI</name>
<organism evidence="2 3">
    <name type="scientific">Xanthoceras sorbifolium</name>
    <dbReference type="NCBI Taxonomy" id="99658"/>
    <lineage>
        <taxon>Eukaryota</taxon>
        <taxon>Viridiplantae</taxon>
        <taxon>Streptophyta</taxon>
        <taxon>Embryophyta</taxon>
        <taxon>Tracheophyta</taxon>
        <taxon>Spermatophyta</taxon>
        <taxon>Magnoliopsida</taxon>
        <taxon>eudicotyledons</taxon>
        <taxon>Gunneridae</taxon>
        <taxon>Pentapetalae</taxon>
        <taxon>rosids</taxon>
        <taxon>malvids</taxon>
        <taxon>Sapindales</taxon>
        <taxon>Sapindaceae</taxon>
        <taxon>Xanthoceroideae</taxon>
        <taxon>Xanthoceras</taxon>
    </lineage>
</organism>
<keyword evidence="3" id="KW-1185">Reference proteome</keyword>
<sequence>MDGRIVDIQVQEIQDEIRLRNVELEDVEKQLENEPDPFAETFPASMAFNCADYSVGNVATCDSDPLQSSMAFNGSGYPGGNVVSGGSNKRAPWMEFSGTEYLAVNEVNDSSNQFDYRFFSLPKHDQFLNADFASGNDIQQGRTTPATAGQSQVVEDAAEGNGGSSPSLHDFPEIPFPFYPAST</sequence>
<protein>
    <submittedName>
        <fullName evidence="2">Uncharacterized protein</fullName>
    </submittedName>
</protein>
<comment type="caution">
    <text evidence="2">The sequence shown here is derived from an EMBL/GenBank/DDBJ whole genome shotgun (WGS) entry which is preliminary data.</text>
</comment>
<feature type="region of interest" description="Disordered" evidence="1">
    <location>
        <begin position="156"/>
        <end position="183"/>
    </location>
</feature>